<protein>
    <submittedName>
        <fullName evidence="2">Uncharacterized protein</fullName>
    </submittedName>
</protein>
<reference evidence="3" key="1">
    <citation type="submission" date="2019-03" db="EMBL/GenBank/DDBJ databases">
        <title>Snf2 controls pulcherriminic acid biosynthesis and connects pigmentation and antifungal activity of the yeast Metschnikowia pulcherrima.</title>
        <authorList>
            <person name="Gore-Lloyd D."/>
            <person name="Sumann I."/>
            <person name="Brachmann A.O."/>
            <person name="Schneeberger K."/>
            <person name="Ortiz-Merino R.A."/>
            <person name="Moreno-Beltran M."/>
            <person name="Schlaefli M."/>
            <person name="Kirner P."/>
            <person name="Santos Kron A."/>
            <person name="Wolfe K.H."/>
            <person name="Piel J."/>
            <person name="Ahrens C.H."/>
            <person name="Henk D."/>
            <person name="Freimoser F.M."/>
        </authorList>
    </citation>
    <scope>NUCLEOTIDE SEQUENCE [LARGE SCALE GENOMIC DNA]</scope>
    <source>
        <strain evidence="3">APC 1.2</strain>
    </source>
</reference>
<feature type="region of interest" description="Disordered" evidence="1">
    <location>
        <begin position="1"/>
        <end position="37"/>
    </location>
</feature>
<name>A0A4P6XI26_9ASCO</name>
<dbReference type="Proteomes" id="UP000292447">
    <property type="component" value="Chromosome I"/>
</dbReference>
<evidence type="ECO:0000256" key="1">
    <source>
        <dbReference type="SAM" id="MobiDB-lite"/>
    </source>
</evidence>
<organism evidence="2 3">
    <name type="scientific">Metschnikowia aff. pulcherrima</name>
    <dbReference type="NCBI Taxonomy" id="2163413"/>
    <lineage>
        <taxon>Eukaryota</taxon>
        <taxon>Fungi</taxon>
        <taxon>Dikarya</taxon>
        <taxon>Ascomycota</taxon>
        <taxon>Saccharomycotina</taxon>
        <taxon>Pichiomycetes</taxon>
        <taxon>Metschnikowiaceae</taxon>
        <taxon>Metschnikowia</taxon>
    </lineage>
</organism>
<keyword evidence="3" id="KW-1185">Reference proteome</keyword>
<dbReference type="EMBL" id="CP034456">
    <property type="protein sequence ID" value="QBM86095.1"/>
    <property type="molecule type" value="Genomic_DNA"/>
</dbReference>
<feature type="compositionally biased region" description="Polar residues" evidence="1">
    <location>
        <begin position="19"/>
        <end position="37"/>
    </location>
</feature>
<accession>A0A4P6XI26</accession>
<evidence type="ECO:0000313" key="2">
    <source>
        <dbReference type="EMBL" id="QBM86095.1"/>
    </source>
</evidence>
<gene>
    <name evidence="2" type="ORF">METSCH_A07300</name>
</gene>
<dbReference type="AlphaFoldDB" id="A0A4P6XI26"/>
<sequence>MQVLPPANGKKMWRVKRVPSTNSKEGQQSDSSRECLNSSLKISAAGKTFMMRRPPMKRPRAKFGESRAFVFVDLSPVKSEEDSKSITSVISDASFEAAISPRQETAPIFCDDFSFMSTSSVSDENLEQSLARYDLQAAMLDDDTLFGLGLMDIDYDFQQPVTNDYRALHNMYGLPEAFDFLFPQFPHFPRYPQYPQIPQQDHTTPIEQYATCNFVSPAPQPEAHITTAPKHRRTQSASAVLGCKSAGGLQFKTYKGPKNVKKTIPRRVRRTLSQPTLEIKKSMDVMLPPQFEESTTPSLQCTATSENSVSQNPNYFLDLSTDDISSGCELLDIVYTPLTDYSEAETFSTLLEPINFDVFPVSNYAAKSEDVSHFDNLDFTSYIAT</sequence>
<evidence type="ECO:0000313" key="3">
    <source>
        <dbReference type="Proteomes" id="UP000292447"/>
    </source>
</evidence>
<proteinExistence type="predicted"/>